<reference evidence="2" key="1">
    <citation type="submission" date="2021-09" db="EMBL/GenBank/DDBJ databases">
        <title>The genome of Mauremys mutica provides insights into the evolution of semi-aquatic lifestyle.</title>
        <authorList>
            <person name="Gong S."/>
            <person name="Gao Y."/>
        </authorList>
    </citation>
    <scope>NUCLEOTIDE SEQUENCE</scope>
    <source>
        <strain evidence="2">MM-2020</strain>
        <tissue evidence="2">Muscle</tissue>
    </source>
</reference>
<gene>
    <name evidence="2" type="ORF">KIL84_002192</name>
</gene>
<dbReference type="AlphaFoldDB" id="A0A9D4B4L0"/>
<dbReference type="EMBL" id="JAHDVG010000469">
    <property type="protein sequence ID" value="KAH1181258.1"/>
    <property type="molecule type" value="Genomic_DNA"/>
</dbReference>
<accession>A0A9D4B4L0</accession>
<dbReference type="Proteomes" id="UP000827986">
    <property type="component" value="Unassembled WGS sequence"/>
</dbReference>
<keyword evidence="3" id="KW-1185">Reference proteome</keyword>
<name>A0A9D4B4L0_9SAUR</name>
<evidence type="ECO:0000313" key="3">
    <source>
        <dbReference type="Proteomes" id="UP000827986"/>
    </source>
</evidence>
<organism evidence="2 3">
    <name type="scientific">Mauremys mutica</name>
    <name type="common">yellowpond turtle</name>
    <dbReference type="NCBI Taxonomy" id="74926"/>
    <lineage>
        <taxon>Eukaryota</taxon>
        <taxon>Metazoa</taxon>
        <taxon>Chordata</taxon>
        <taxon>Craniata</taxon>
        <taxon>Vertebrata</taxon>
        <taxon>Euteleostomi</taxon>
        <taxon>Archelosauria</taxon>
        <taxon>Testudinata</taxon>
        <taxon>Testudines</taxon>
        <taxon>Cryptodira</taxon>
        <taxon>Durocryptodira</taxon>
        <taxon>Testudinoidea</taxon>
        <taxon>Geoemydidae</taxon>
        <taxon>Geoemydinae</taxon>
        <taxon>Mauremys</taxon>
    </lineage>
</organism>
<proteinExistence type="predicted"/>
<dbReference type="InterPro" id="IPR040958">
    <property type="entry name" value="SNAD1"/>
</dbReference>
<sequence>MKRCYTGTVVVPEETNISLTQTVFEMGHGSGETAIATDNCSHKNDAEEEHEARSLSQVVLETPDPDQENPNDSSKEMYEGEDGQYTVAVNLPQAACNLLDEQQLRAYLSEAELNEMKAKLNSKELFEGQNVAAARPKFQKKNPDLHSEFLLLSPDQNNVSPVSCLLDKTCPETHVLGKECGNNCYKKCPWASAVVGTAASSSSPRTHRAWAPALTT</sequence>
<feature type="compositionally biased region" description="Basic and acidic residues" evidence="1">
    <location>
        <begin position="40"/>
        <end position="53"/>
    </location>
</feature>
<evidence type="ECO:0000256" key="1">
    <source>
        <dbReference type="SAM" id="MobiDB-lite"/>
    </source>
</evidence>
<evidence type="ECO:0000313" key="2">
    <source>
        <dbReference type="EMBL" id="KAH1181258.1"/>
    </source>
</evidence>
<protein>
    <submittedName>
        <fullName evidence="2">Uncharacterized protein</fullName>
    </submittedName>
</protein>
<feature type="region of interest" description="Disordered" evidence="1">
    <location>
        <begin position="34"/>
        <end position="78"/>
    </location>
</feature>
<comment type="caution">
    <text evidence="2">The sequence shown here is derived from an EMBL/GenBank/DDBJ whole genome shotgun (WGS) entry which is preliminary data.</text>
</comment>
<dbReference type="Pfam" id="PF18744">
    <property type="entry name" value="SNAD1"/>
    <property type="match status" value="1"/>
</dbReference>